<dbReference type="SMART" id="SM00456">
    <property type="entry name" value="WW"/>
    <property type="match status" value="3"/>
</dbReference>
<dbReference type="InterPro" id="IPR036020">
    <property type="entry name" value="WW_dom_sf"/>
</dbReference>
<name>T0QQZ5_SAPDV</name>
<feature type="domain" description="B box-type" evidence="5">
    <location>
        <begin position="1175"/>
        <end position="1221"/>
    </location>
</feature>
<dbReference type="SUPFAM" id="SSF51045">
    <property type="entry name" value="WW domain"/>
    <property type="match status" value="1"/>
</dbReference>
<organism evidence="6 7">
    <name type="scientific">Saprolegnia diclina (strain VS20)</name>
    <dbReference type="NCBI Taxonomy" id="1156394"/>
    <lineage>
        <taxon>Eukaryota</taxon>
        <taxon>Sar</taxon>
        <taxon>Stramenopiles</taxon>
        <taxon>Oomycota</taxon>
        <taxon>Saprolegniomycetes</taxon>
        <taxon>Saprolegniales</taxon>
        <taxon>Saprolegniaceae</taxon>
        <taxon>Saprolegnia</taxon>
    </lineage>
</organism>
<evidence type="ECO:0000313" key="7">
    <source>
        <dbReference type="Proteomes" id="UP000030762"/>
    </source>
</evidence>
<feature type="compositionally biased region" description="Low complexity" evidence="3">
    <location>
        <begin position="989"/>
        <end position="998"/>
    </location>
</feature>
<dbReference type="CDD" id="cd00201">
    <property type="entry name" value="WW"/>
    <property type="match status" value="2"/>
</dbReference>
<dbReference type="PROSITE" id="PS50096">
    <property type="entry name" value="IQ"/>
    <property type="match status" value="9"/>
</dbReference>
<feature type="region of interest" description="Disordered" evidence="3">
    <location>
        <begin position="957"/>
        <end position="1008"/>
    </location>
</feature>
<dbReference type="Proteomes" id="UP000030762">
    <property type="component" value="Unassembled WGS sequence"/>
</dbReference>
<dbReference type="InParanoid" id="T0QQZ5"/>
<proteinExistence type="predicted"/>
<evidence type="ECO:0000259" key="4">
    <source>
        <dbReference type="PROSITE" id="PS50020"/>
    </source>
</evidence>
<dbReference type="eggNOG" id="ENOG502QW92">
    <property type="taxonomic scope" value="Eukaryota"/>
</dbReference>
<evidence type="ECO:0008006" key="8">
    <source>
        <dbReference type="Google" id="ProtNLM"/>
    </source>
</evidence>
<dbReference type="PROSITE" id="PS01159">
    <property type="entry name" value="WW_DOMAIN_1"/>
    <property type="match status" value="1"/>
</dbReference>
<dbReference type="Pfam" id="PF00397">
    <property type="entry name" value="WW"/>
    <property type="match status" value="1"/>
</dbReference>
<sequence>MAAWDLRGLGTKYPWLTVNETTLADFREPFDWSRDEEDVRSKPRTNAAREAGRKMVLAHSRDKVTDAVVLKELPTRNRPKAAIDSLDAIVHETKALVVAKPWQAPVIAHTRQKRQPPPTTTIKAPRKEAPRLPTTQRLNAARRVAEDDESHLRALLAQQIEAQRATLPLTFLFERNMTEYCKAKGVATIMAVFSKLQNKYLDEGLRRWKHHTTSRRAADTKARVQAQMQARAVQLFQRVAGGCLLGNLRTAYTRWVDTTHALVAAQRNRAAIRIQVHVKRRRDMAVLAQLKLARDARKARNTQLVLDLLLFEATGYAQLWMIRRQATAIRDRQAIEAQLHAACAVAIQRRYRGHRARHFVHELRIARHEAERARVQAELMYLATLRAAAIVIQCAVRVFLAKIALYDARMRARIRSENALLIQRAWRTSKGQKVLATRFAKRQLTLAEQAERERYMAKQRLLAEIEVRRQAAATTIQRRARGILGRRRAQSRRYEIALDAAARRVQASWRKSTGRFALHLRFLAQKERLAARRLDAAVCIQCAFRCFYATQRVRILRRERQARLDEAARQVAWARKQVESALRIQCLYRGYKVRAKVAAWHAAATSIQCMVRQHFARAVRRTREIELRQLQARQHAAAVTIQRIQRGRKGRRRAKAEAEAQRRAAEQRQQSASRIQSRLRGNQSRTALRTLHRAQQVVLAQQRRTTSRAPSPLAKLLSSLPLSALTLTHVAAIDDGITAATLAMQREDRAVTRIQCLYRGRNGRFAYHLLLEAKYRRDLLEAASATQIQRRVRGRMGRALVAKVRARKQHHETALAYKRSLAAREAKEKWLMDVDMEKFRAQVEKERALEHALRIARAEADLARVQAEALELQKRIADTNKQLADEKASAWDEVTDSYGYVYYSNRLTGETSWEIPSRAAKKAKVADGAPPKTPDAWEELYNPNTGQMYFHNRATGETKWTPTDDAPPVGDAASIAPPKEPEPASRPSTPAARLATPKPATPKPATPSVPEVAKRLCWCCKKASAVKECVHCPTPNVAYCSSCFAKEHRAETKRAHDFKPLLADGTREHAKCQHCDALATYHCPACDAGTRFSCDDCFQLRHATAERLTHKPLHFSSSASLCSHCVASERCVAQRICHDCHDKFCPDCAAAVHASGKKKLHHIELLNVLKVDLAPLETYCIRCDVDVAVRFCNLCGDNFCVACYETEHARGRKAEHTYILCSDAATAGDWVEIFDEKRGGHLYYNLVTKETVEAKPSVLLLGLERHRDGIAESLREKKKKEVERESELVALRETVKALQEEKELERRYREQQAILEDDPELLTTKPKKAWWKSKAQVEKEKKEREDKVVMALLVTNQRKAKMHQEAMEMGSSTYATAILDSVIQPT</sequence>
<feature type="compositionally biased region" description="Low complexity" evidence="3">
    <location>
        <begin position="667"/>
        <end position="678"/>
    </location>
</feature>
<evidence type="ECO:0000256" key="2">
    <source>
        <dbReference type="SAM" id="Coils"/>
    </source>
</evidence>
<dbReference type="GeneID" id="19946129"/>
<feature type="region of interest" description="Disordered" evidence="3">
    <location>
        <begin position="33"/>
        <end position="52"/>
    </location>
</feature>
<dbReference type="VEuPathDB" id="FungiDB:SDRG_05402"/>
<dbReference type="Gene3D" id="1.20.5.190">
    <property type="match status" value="1"/>
</dbReference>
<dbReference type="InterPro" id="IPR000048">
    <property type="entry name" value="IQ_motif_EF-hand-BS"/>
</dbReference>
<dbReference type="CDD" id="cd19757">
    <property type="entry name" value="Bbox1"/>
    <property type="match status" value="2"/>
</dbReference>
<keyword evidence="2" id="KW-0175">Coiled coil</keyword>
<dbReference type="SMART" id="SM00015">
    <property type="entry name" value="IQ"/>
    <property type="match status" value="10"/>
</dbReference>
<dbReference type="PROSITE" id="PS50119">
    <property type="entry name" value="ZF_BBOX"/>
    <property type="match status" value="1"/>
</dbReference>
<dbReference type="GO" id="GO:0008270">
    <property type="term" value="F:zinc ion binding"/>
    <property type="evidence" value="ECO:0007669"/>
    <property type="project" value="UniProtKB-KW"/>
</dbReference>
<feature type="region of interest" description="Disordered" evidence="3">
    <location>
        <begin position="663"/>
        <end position="686"/>
    </location>
</feature>
<reference evidence="6 7" key="1">
    <citation type="submission" date="2012-04" db="EMBL/GenBank/DDBJ databases">
        <title>The Genome Sequence of Saprolegnia declina VS20.</title>
        <authorList>
            <consortium name="The Broad Institute Genome Sequencing Platform"/>
            <person name="Russ C."/>
            <person name="Nusbaum C."/>
            <person name="Tyler B."/>
            <person name="van West P."/>
            <person name="Dieguez-Uribeondo J."/>
            <person name="de Bruijn I."/>
            <person name="Tripathy S."/>
            <person name="Jiang R."/>
            <person name="Young S.K."/>
            <person name="Zeng Q."/>
            <person name="Gargeya S."/>
            <person name="Fitzgerald M."/>
            <person name="Haas B."/>
            <person name="Abouelleil A."/>
            <person name="Alvarado L."/>
            <person name="Arachchi H.M."/>
            <person name="Berlin A."/>
            <person name="Chapman S.B."/>
            <person name="Goldberg J."/>
            <person name="Griggs A."/>
            <person name="Gujja S."/>
            <person name="Hansen M."/>
            <person name="Howarth C."/>
            <person name="Imamovic A."/>
            <person name="Larimer J."/>
            <person name="McCowen C."/>
            <person name="Montmayeur A."/>
            <person name="Murphy C."/>
            <person name="Neiman D."/>
            <person name="Pearson M."/>
            <person name="Priest M."/>
            <person name="Roberts A."/>
            <person name="Saif S."/>
            <person name="Shea T."/>
            <person name="Sisk P."/>
            <person name="Sykes S."/>
            <person name="Wortman J."/>
            <person name="Nusbaum C."/>
            <person name="Birren B."/>
        </authorList>
    </citation>
    <scope>NUCLEOTIDE SEQUENCE [LARGE SCALE GENOMIC DNA]</scope>
    <source>
        <strain evidence="6 7">VS20</strain>
    </source>
</reference>
<dbReference type="OrthoDB" id="6344460at2759"/>
<dbReference type="InterPro" id="IPR000315">
    <property type="entry name" value="Znf_B-box"/>
</dbReference>
<keyword evidence="1" id="KW-0863">Zinc-finger</keyword>
<feature type="domain" description="WW" evidence="4">
    <location>
        <begin position="885"/>
        <end position="918"/>
    </location>
</feature>
<dbReference type="RefSeq" id="XP_008609338.1">
    <property type="nucleotide sequence ID" value="XM_008611116.1"/>
</dbReference>
<dbReference type="EMBL" id="JH767145">
    <property type="protein sequence ID" value="EQC37176.1"/>
    <property type="molecule type" value="Genomic_DNA"/>
</dbReference>
<evidence type="ECO:0000259" key="5">
    <source>
        <dbReference type="PROSITE" id="PS50119"/>
    </source>
</evidence>
<dbReference type="Pfam" id="PF00612">
    <property type="entry name" value="IQ"/>
    <property type="match status" value="2"/>
</dbReference>
<evidence type="ECO:0000256" key="1">
    <source>
        <dbReference type="PROSITE-ProRule" id="PRU00024"/>
    </source>
</evidence>
<dbReference type="Gene3D" id="2.20.70.10">
    <property type="match status" value="2"/>
</dbReference>
<evidence type="ECO:0000313" key="6">
    <source>
        <dbReference type="EMBL" id="EQC37176.1"/>
    </source>
</evidence>
<accession>T0QQZ5</accession>
<dbReference type="OMA" id="YSCRAAR"/>
<protein>
    <recommendedName>
        <fullName evidence="8">WW domain-containing protein</fullName>
    </recommendedName>
</protein>
<feature type="domain" description="WW" evidence="4">
    <location>
        <begin position="931"/>
        <end position="965"/>
    </location>
</feature>
<dbReference type="STRING" id="1156394.T0QQZ5"/>
<keyword evidence="1" id="KW-0479">Metal-binding</keyword>
<feature type="coiled-coil region" evidence="2">
    <location>
        <begin position="848"/>
        <end position="889"/>
    </location>
</feature>
<evidence type="ECO:0000256" key="3">
    <source>
        <dbReference type="SAM" id="MobiDB-lite"/>
    </source>
</evidence>
<dbReference type="PROSITE" id="PS50020">
    <property type="entry name" value="WW_DOMAIN_2"/>
    <property type="match status" value="2"/>
</dbReference>
<keyword evidence="7" id="KW-1185">Reference proteome</keyword>
<feature type="coiled-coil region" evidence="2">
    <location>
        <begin position="1281"/>
        <end position="1318"/>
    </location>
</feature>
<dbReference type="InterPro" id="IPR001202">
    <property type="entry name" value="WW_dom"/>
</dbReference>
<gene>
    <name evidence="6" type="ORF">SDRG_05402</name>
</gene>
<keyword evidence="1" id="KW-0862">Zinc</keyword>